<comment type="caution">
    <text evidence="3">The sequence shown here is derived from an EMBL/GenBank/DDBJ whole genome shotgun (WGS) entry which is preliminary data.</text>
</comment>
<feature type="domain" description="Lipid/polyisoprenoid-binding YceI-like" evidence="2">
    <location>
        <begin position="32"/>
        <end position="192"/>
    </location>
</feature>
<dbReference type="InterPro" id="IPR036761">
    <property type="entry name" value="TTHA0802/YceI-like_sf"/>
</dbReference>
<evidence type="ECO:0000313" key="4">
    <source>
        <dbReference type="Proteomes" id="UP000252255"/>
    </source>
</evidence>
<proteinExistence type="predicted"/>
<sequence length="193" mass="20264">MSMNFKTSLRPLAAGLVASMLALSAPAQAADQWNVEDGDSAIAFTGTQLGAEFNGAFEDFSASIAFSPDDLAGSSVEVLIDIASVNTQNADRDSQIVSADWFNAGEWPTAKFVTKSFSEVAPGSYQAVADLTIRDVTKEVTLPFDLVINGTEAEATGSVTIKRTDFGVGQGQWADVSQVGDDVTISITIKASK</sequence>
<dbReference type="PANTHER" id="PTHR34406:SF1">
    <property type="entry name" value="PROTEIN YCEI"/>
    <property type="match status" value="1"/>
</dbReference>
<dbReference type="AlphaFoldDB" id="A0A367WKL9"/>
<feature type="signal peptide" evidence="1">
    <location>
        <begin position="1"/>
        <end position="29"/>
    </location>
</feature>
<dbReference type="SMART" id="SM00867">
    <property type="entry name" value="YceI"/>
    <property type="match status" value="1"/>
</dbReference>
<dbReference type="Pfam" id="PF04264">
    <property type="entry name" value="YceI"/>
    <property type="match status" value="1"/>
</dbReference>
<dbReference type="PANTHER" id="PTHR34406">
    <property type="entry name" value="PROTEIN YCEI"/>
    <property type="match status" value="1"/>
</dbReference>
<organism evidence="3 4">
    <name type="scientific">Thalassospira profundimaris</name>
    <dbReference type="NCBI Taxonomy" id="502049"/>
    <lineage>
        <taxon>Bacteria</taxon>
        <taxon>Pseudomonadati</taxon>
        <taxon>Pseudomonadota</taxon>
        <taxon>Alphaproteobacteria</taxon>
        <taxon>Rhodospirillales</taxon>
        <taxon>Thalassospiraceae</taxon>
        <taxon>Thalassospira</taxon>
    </lineage>
</organism>
<protein>
    <submittedName>
        <fullName evidence="3">Polyisoprenoid-binding protein</fullName>
    </submittedName>
</protein>
<dbReference type="RefSeq" id="WP_114100023.1">
    <property type="nucleotide sequence ID" value="NZ_JPWI01000019.1"/>
</dbReference>
<feature type="chain" id="PRO_5016917200" evidence="1">
    <location>
        <begin position="30"/>
        <end position="193"/>
    </location>
</feature>
<evidence type="ECO:0000313" key="3">
    <source>
        <dbReference type="EMBL" id="RCK41978.1"/>
    </source>
</evidence>
<name>A0A367WKL9_9PROT</name>
<evidence type="ECO:0000259" key="2">
    <source>
        <dbReference type="SMART" id="SM00867"/>
    </source>
</evidence>
<keyword evidence="1" id="KW-0732">Signal</keyword>
<dbReference type="EMBL" id="JPWI01000019">
    <property type="protein sequence ID" value="RCK41978.1"/>
    <property type="molecule type" value="Genomic_DNA"/>
</dbReference>
<dbReference type="OrthoDB" id="1247465at2"/>
<evidence type="ECO:0000256" key="1">
    <source>
        <dbReference type="SAM" id="SignalP"/>
    </source>
</evidence>
<gene>
    <name evidence="3" type="ORF">TH30_21480</name>
</gene>
<dbReference type="Gene3D" id="2.40.128.110">
    <property type="entry name" value="Lipid/polyisoprenoid-binding, YceI-like"/>
    <property type="match status" value="1"/>
</dbReference>
<dbReference type="InterPro" id="IPR007372">
    <property type="entry name" value="Lipid/polyisoprenoid-bd_YceI"/>
</dbReference>
<reference evidence="3 4" key="1">
    <citation type="submission" date="2014-07" db="EMBL/GenBank/DDBJ databases">
        <title>Draft genome sequence of Thalassospira profundimaris PR54-5.</title>
        <authorList>
            <person name="Lai Q."/>
            <person name="Shao Z."/>
        </authorList>
    </citation>
    <scope>NUCLEOTIDE SEQUENCE [LARGE SCALE GENOMIC DNA]</scope>
    <source>
        <strain evidence="3 4">PR54-5</strain>
    </source>
</reference>
<dbReference type="Proteomes" id="UP000252255">
    <property type="component" value="Unassembled WGS sequence"/>
</dbReference>
<dbReference type="SUPFAM" id="SSF101874">
    <property type="entry name" value="YceI-like"/>
    <property type="match status" value="1"/>
</dbReference>
<accession>A0A367WKL9</accession>